<evidence type="ECO:0000313" key="1">
    <source>
        <dbReference type="EMBL" id="KAJ8623716.1"/>
    </source>
</evidence>
<accession>A0ACC2KRE8</accession>
<dbReference type="EMBL" id="CM056819">
    <property type="protein sequence ID" value="KAJ8623716.1"/>
    <property type="molecule type" value="Genomic_DNA"/>
</dbReference>
<gene>
    <name evidence="1" type="ORF">MRB53_032246</name>
</gene>
<protein>
    <submittedName>
        <fullName evidence="1">Uncharacterized protein</fullName>
    </submittedName>
</protein>
<organism evidence="1 2">
    <name type="scientific">Persea americana</name>
    <name type="common">Avocado</name>
    <dbReference type="NCBI Taxonomy" id="3435"/>
    <lineage>
        <taxon>Eukaryota</taxon>
        <taxon>Viridiplantae</taxon>
        <taxon>Streptophyta</taxon>
        <taxon>Embryophyta</taxon>
        <taxon>Tracheophyta</taxon>
        <taxon>Spermatophyta</taxon>
        <taxon>Magnoliopsida</taxon>
        <taxon>Magnoliidae</taxon>
        <taxon>Laurales</taxon>
        <taxon>Lauraceae</taxon>
        <taxon>Persea</taxon>
    </lineage>
</organism>
<evidence type="ECO:0000313" key="2">
    <source>
        <dbReference type="Proteomes" id="UP001234297"/>
    </source>
</evidence>
<reference evidence="1 2" key="1">
    <citation type="journal article" date="2022" name="Hortic Res">
        <title>A haplotype resolved chromosomal level avocado genome allows analysis of novel avocado genes.</title>
        <authorList>
            <person name="Nath O."/>
            <person name="Fletcher S.J."/>
            <person name="Hayward A."/>
            <person name="Shaw L.M."/>
            <person name="Masouleh A.K."/>
            <person name="Furtado A."/>
            <person name="Henry R.J."/>
            <person name="Mitter N."/>
        </authorList>
    </citation>
    <scope>NUCLEOTIDE SEQUENCE [LARGE SCALE GENOMIC DNA]</scope>
    <source>
        <strain evidence="2">cv. Hass</strain>
    </source>
</reference>
<name>A0ACC2KRE8_PERAE</name>
<proteinExistence type="predicted"/>
<comment type="caution">
    <text evidence="1">The sequence shown here is derived from an EMBL/GenBank/DDBJ whole genome shotgun (WGS) entry which is preliminary data.</text>
</comment>
<keyword evidence="2" id="KW-1185">Reference proteome</keyword>
<sequence>MSSNEENGEMAMAALGTAAGCLLAAGWRLAMMEYWVFGRRVLGSTWSGVNGREGECRLGCGAMVLGYEDREEEREAAGSCVFCRHSPAPFIAIHHRILHHRNRRRSVACARTAPPLQKRKATPGYRTGEEDYRIAANPVLSLLLRLSLRHLRP</sequence>
<dbReference type="Proteomes" id="UP001234297">
    <property type="component" value="Chromosome 11"/>
</dbReference>